<dbReference type="GO" id="GO:0005886">
    <property type="term" value="C:plasma membrane"/>
    <property type="evidence" value="ECO:0007669"/>
    <property type="project" value="UniProtKB-SubCell"/>
</dbReference>
<dbReference type="OrthoDB" id="8612316at2"/>
<protein>
    <submittedName>
        <fullName evidence="8">RDD family protein</fullName>
    </submittedName>
</protein>
<dbReference type="RefSeq" id="WP_097114412.1">
    <property type="nucleotide sequence ID" value="NZ_CP083931.1"/>
</dbReference>
<feature type="transmembrane region" description="Helical" evidence="6">
    <location>
        <begin position="34"/>
        <end position="56"/>
    </location>
</feature>
<comment type="subcellular location">
    <subcellularLocation>
        <location evidence="1">Cell membrane</location>
        <topology evidence="1">Multi-pass membrane protein</topology>
    </subcellularLocation>
</comment>
<dbReference type="Pfam" id="PF06271">
    <property type="entry name" value="RDD"/>
    <property type="match status" value="1"/>
</dbReference>
<evidence type="ECO:0000256" key="4">
    <source>
        <dbReference type="ARBA" id="ARBA00022989"/>
    </source>
</evidence>
<keyword evidence="2" id="KW-1003">Cell membrane</keyword>
<evidence type="ECO:0000256" key="6">
    <source>
        <dbReference type="SAM" id="Phobius"/>
    </source>
</evidence>
<keyword evidence="9" id="KW-1185">Reference proteome</keyword>
<dbReference type="PANTHER" id="PTHR36115:SF4">
    <property type="entry name" value="MEMBRANE PROTEIN"/>
    <property type="match status" value="1"/>
</dbReference>
<dbReference type="EMBL" id="OCNF01000010">
    <property type="protein sequence ID" value="SOD68736.1"/>
    <property type="molecule type" value="Genomic_DNA"/>
</dbReference>
<reference evidence="8 9" key="1">
    <citation type="submission" date="2017-09" db="EMBL/GenBank/DDBJ databases">
        <authorList>
            <person name="Ehlers B."/>
            <person name="Leendertz F.H."/>
        </authorList>
    </citation>
    <scope>NUCLEOTIDE SEQUENCE [LARGE SCALE GENOMIC DNA]</scope>
    <source>
        <strain evidence="8 9">DSM 16848</strain>
    </source>
</reference>
<keyword evidence="3 6" id="KW-0812">Transmembrane</keyword>
<organism evidence="8 9">
    <name type="scientific">Alysiella filiformis DSM 16848</name>
    <dbReference type="NCBI Taxonomy" id="1120981"/>
    <lineage>
        <taxon>Bacteria</taxon>
        <taxon>Pseudomonadati</taxon>
        <taxon>Pseudomonadota</taxon>
        <taxon>Betaproteobacteria</taxon>
        <taxon>Neisseriales</taxon>
        <taxon>Neisseriaceae</taxon>
        <taxon>Alysiella</taxon>
    </lineage>
</organism>
<evidence type="ECO:0000256" key="2">
    <source>
        <dbReference type="ARBA" id="ARBA00022475"/>
    </source>
</evidence>
<keyword evidence="4 6" id="KW-1133">Transmembrane helix</keyword>
<dbReference type="Proteomes" id="UP000219669">
    <property type="component" value="Unassembled WGS sequence"/>
</dbReference>
<dbReference type="AlphaFoldDB" id="A0A286ECX1"/>
<evidence type="ECO:0000313" key="9">
    <source>
        <dbReference type="Proteomes" id="UP000219669"/>
    </source>
</evidence>
<name>A0A286ECX1_9NEIS</name>
<sequence>MTKQATQREQGSPFSFGDGRGRLMWLLASPVERIVAACINGVCSVLALAPLGWVMYEHIFKNIKITPTVLLKHLREDTLQIIETSNKGKVGVAVVAIYLLIQMLMMTQGGQSIGKKIVGIKVMTAKGEDTGFFHAILLRKVVYNLIWITLIGLILNLLHLRDNFTSWHLIWLPYLACLTMLGNEEDNCRTLQDKLAGTVVVKAKPIVRPH</sequence>
<accession>A0A286ECX1</accession>
<dbReference type="InterPro" id="IPR051791">
    <property type="entry name" value="Pra-immunoreactive"/>
</dbReference>
<evidence type="ECO:0000256" key="5">
    <source>
        <dbReference type="ARBA" id="ARBA00023136"/>
    </source>
</evidence>
<evidence type="ECO:0000256" key="3">
    <source>
        <dbReference type="ARBA" id="ARBA00022692"/>
    </source>
</evidence>
<feature type="transmembrane region" description="Helical" evidence="6">
    <location>
        <begin position="141"/>
        <end position="158"/>
    </location>
</feature>
<evidence type="ECO:0000256" key="1">
    <source>
        <dbReference type="ARBA" id="ARBA00004651"/>
    </source>
</evidence>
<proteinExistence type="predicted"/>
<feature type="domain" description="RDD" evidence="7">
    <location>
        <begin position="28"/>
        <end position="197"/>
    </location>
</feature>
<evidence type="ECO:0000259" key="7">
    <source>
        <dbReference type="Pfam" id="PF06271"/>
    </source>
</evidence>
<evidence type="ECO:0000313" key="8">
    <source>
        <dbReference type="EMBL" id="SOD68736.1"/>
    </source>
</evidence>
<keyword evidence="5 6" id="KW-0472">Membrane</keyword>
<dbReference type="PANTHER" id="PTHR36115">
    <property type="entry name" value="PROLINE-RICH ANTIGEN HOMOLOG-RELATED"/>
    <property type="match status" value="1"/>
</dbReference>
<dbReference type="InterPro" id="IPR010432">
    <property type="entry name" value="RDD"/>
</dbReference>
<gene>
    <name evidence="8" type="ORF">SAMN02746062_01379</name>
</gene>